<keyword evidence="2" id="KW-1185">Reference proteome</keyword>
<dbReference type="EMBL" id="WSRR01000002">
    <property type="protein sequence ID" value="MVX60074.1"/>
    <property type="molecule type" value="Genomic_DNA"/>
</dbReference>
<dbReference type="Proteomes" id="UP000463388">
    <property type="component" value="Unassembled WGS sequence"/>
</dbReference>
<proteinExistence type="predicted"/>
<organism evidence="1 2">
    <name type="scientific">Adlercreutzia mucosicola</name>
    <dbReference type="NCBI Taxonomy" id="580026"/>
    <lineage>
        <taxon>Bacteria</taxon>
        <taxon>Bacillati</taxon>
        <taxon>Actinomycetota</taxon>
        <taxon>Coriobacteriia</taxon>
        <taxon>Eggerthellales</taxon>
        <taxon>Eggerthellaceae</taxon>
        <taxon>Adlercreutzia</taxon>
    </lineage>
</organism>
<evidence type="ECO:0000313" key="2">
    <source>
        <dbReference type="Proteomes" id="UP000463388"/>
    </source>
</evidence>
<sequence>MLDQADGLALVCALALDSAAYDGPDDDGEVLGEVTRMCSRLLVEARKAIRVADDLLAEL</sequence>
<dbReference type="RefSeq" id="WP_016309893.1">
    <property type="nucleotide sequence ID" value="NZ_WSRR01000002.1"/>
</dbReference>
<dbReference type="GeneID" id="82191146"/>
<evidence type="ECO:0000313" key="1">
    <source>
        <dbReference type="EMBL" id="MVX60074.1"/>
    </source>
</evidence>
<dbReference type="AlphaFoldDB" id="A0A6N8JM10"/>
<gene>
    <name evidence="1" type="ORF">GKZ27_01110</name>
</gene>
<dbReference type="OrthoDB" id="9868781at2"/>
<protein>
    <submittedName>
        <fullName evidence="1">Uncharacterized protein</fullName>
    </submittedName>
</protein>
<reference evidence="1 2" key="1">
    <citation type="submission" date="2019-12" db="EMBL/GenBank/DDBJ databases">
        <title>Microbes associate with the intestines of laboratory mice.</title>
        <authorList>
            <person name="Navarre W."/>
            <person name="Wong E."/>
        </authorList>
    </citation>
    <scope>NUCLEOTIDE SEQUENCE [LARGE SCALE GENOMIC DNA]</scope>
    <source>
        <strain evidence="1 2">NM66_B29</strain>
    </source>
</reference>
<comment type="caution">
    <text evidence="1">The sequence shown here is derived from an EMBL/GenBank/DDBJ whole genome shotgun (WGS) entry which is preliminary data.</text>
</comment>
<accession>A0A6N8JM10</accession>
<name>A0A6N8JM10_9ACTN</name>